<keyword evidence="2" id="KW-0012">Acyltransferase</keyword>
<keyword evidence="1 4" id="KW-0808">Transferase</keyword>
<keyword evidence="5" id="KW-1185">Reference proteome</keyword>
<feature type="domain" description="N-acetyltransferase" evidence="3">
    <location>
        <begin position="8"/>
        <end position="174"/>
    </location>
</feature>
<dbReference type="InterPro" id="IPR050832">
    <property type="entry name" value="Bact_Acetyltransf"/>
</dbReference>
<dbReference type="SUPFAM" id="SSF55729">
    <property type="entry name" value="Acyl-CoA N-acyltransferases (Nat)"/>
    <property type="match status" value="1"/>
</dbReference>
<reference evidence="4 5" key="1">
    <citation type="submission" date="2019-11" db="EMBL/GenBank/DDBJ databases">
        <title>Draft genome sequences of five Paenibacillus species of dairy origin.</title>
        <authorList>
            <person name="Olajide A.M."/>
            <person name="Chen S."/>
            <person name="Lapointe G."/>
        </authorList>
    </citation>
    <scope>NUCLEOTIDE SEQUENCE [LARGE SCALE GENOMIC DNA]</scope>
    <source>
        <strain evidence="4 5">2CS3</strain>
    </source>
</reference>
<dbReference type="AlphaFoldDB" id="A0A7X3CRR2"/>
<comment type="caution">
    <text evidence="4">The sequence shown here is derived from an EMBL/GenBank/DDBJ whole genome shotgun (WGS) entry which is preliminary data.</text>
</comment>
<gene>
    <name evidence="4" type="ORF">GNP93_04695</name>
</gene>
<sequence length="184" mass="19833">MGSNEGTLLIRDAAEGDGEVIRAVALAAYEQYADTLPKKRWEAYRESIAGSVDGDGPEARIVAELNGEIVGSVLLFISSEKAYGKPELGIDGPIIRLLSVAPSARGKGVATALIQECVRRARTLGAAYLHLHTSAMMASAVKLYERLGFERAPDKDFQNGETHVLHYRLNLTMTALLKPAGKHS</sequence>
<dbReference type="PANTHER" id="PTHR43877">
    <property type="entry name" value="AMINOALKYLPHOSPHONATE N-ACETYLTRANSFERASE-RELATED-RELATED"/>
    <property type="match status" value="1"/>
</dbReference>
<dbReference type="InterPro" id="IPR016181">
    <property type="entry name" value="Acyl_CoA_acyltransferase"/>
</dbReference>
<dbReference type="RefSeq" id="WP_155614121.1">
    <property type="nucleotide sequence ID" value="NZ_WNZX01000002.1"/>
</dbReference>
<evidence type="ECO:0000256" key="2">
    <source>
        <dbReference type="ARBA" id="ARBA00023315"/>
    </source>
</evidence>
<evidence type="ECO:0000259" key="3">
    <source>
        <dbReference type="PROSITE" id="PS51186"/>
    </source>
</evidence>
<dbReference type="EMBL" id="WNZX01000002">
    <property type="protein sequence ID" value="MUG69971.1"/>
    <property type="molecule type" value="Genomic_DNA"/>
</dbReference>
<dbReference type="PROSITE" id="PS51186">
    <property type="entry name" value="GNAT"/>
    <property type="match status" value="1"/>
</dbReference>
<dbReference type="Gene3D" id="3.40.630.30">
    <property type="match status" value="1"/>
</dbReference>
<organism evidence="4 5">
    <name type="scientific">Paenibacillus validus</name>
    <dbReference type="NCBI Taxonomy" id="44253"/>
    <lineage>
        <taxon>Bacteria</taxon>
        <taxon>Bacillati</taxon>
        <taxon>Bacillota</taxon>
        <taxon>Bacilli</taxon>
        <taxon>Bacillales</taxon>
        <taxon>Paenibacillaceae</taxon>
        <taxon>Paenibacillus</taxon>
    </lineage>
</organism>
<dbReference type="GO" id="GO:0016747">
    <property type="term" value="F:acyltransferase activity, transferring groups other than amino-acyl groups"/>
    <property type="evidence" value="ECO:0007669"/>
    <property type="project" value="InterPro"/>
</dbReference>
<evidence type="ECO:0000313" key="5">
    <source>
        <dbReference type="Proteomes" id="UP000450917"/>
    </source>
</evidence>
<name>A0A7X3CRR2_9BACL</name>
<accession>A0A7X3CRR2</accession>
<evidence type="ECO:0000256" key="1">
    <source>
        <dbReference type="ARBA" id="ARBA00022679"/>
    </source>
</evidence>
<evidence type="ECO:0000313" key="4">
    <source>
        <dbReference type="EMBL" id="MUG69971.1"/>
    </source>
</evidence>
<protein>
    <submittedName>
        <fullName evidence="4">GNAT family N-acetyltransferase</fullName>
    </submittedName>
</protein>
<dbReference type="CDD" id="cd04301">
    <property type="entry name" value="NAT_SF"/>
    <property type="match status" value="1"/>
</dbReference>
<proteinExistence type="predicted"/>
<dbReference type="Proteomes" id="UP000450917">
    <property type="component" value="Unassembled WGS sequence"/>
</dbReference>
<dbReference type="InterPro" id="IPR000182">
    <property type="entry name" value="GNAT_dom"/>
</dbReference>
<dbReference type="Pfam" id="PF00583">
    <property type="entry name" value="Acetyltransf_1"/>
    <property type="match status" value="1"/>
</dbReference>